<proteinExistence type="predicted"/>
<evidence type="ECO:0000313" key="4">
    <source>
        <dbReference type="Proteomes" id="UP000561271"/>
    </source>
</evidence>
<reference evidence="4 5" key="1">
    <citation type="journal article" date="2020" name="Front. Microbiol.">
        <title>Single-cell genomics of novel Actinobacteria with the Wood-Ljungdahl pathway discovered in a serpentinizing system.</title>
        <authorList>
            <person name="Merino N."/>
            <person name="Kawai M."/>
            <person name="Boyd E.S."/>
            <person name="Colman D.R."/>
            <person name="McGlynn S.E."/>
            <person name="Nealson K.H."/>
            <person name="Kurokawa K."/>
            <person name="Hongoh Y."/>
        </authorList>
    </citation>
    <scope>NUCLEOTIDE SEQUENCE [LARGE SCALE GENOMIC DNA]</scope>
    <source>
        <strain evidence="1 6">S34</strain>
        <strain evidence="2 4">S44</strain>
        <strain evidence="3 5">S47</strain>
    </source>
</reference>
<evidence type="ECO:0000313" key="1">
    <source>
        <dbReference type="EMBL" id="GFP29697.1"/>
    </source>
</evidence>
<gene>
    <name evidence="1" type="ORF">HKBW3S34_00617</name>
    <name evidence="2" type="ORF">HKBW3S44_00993</name>
    <name evidence="3" type="ORF">HKBW3S47_00348</name>
</gene>
<name>A0A6V8PYN3_9ACTN</name>
<protein>
    <submittedName>
        <fullName evidence="2">Uncharacterized protein</fullName>
    </submittedName>
</protein>
<dbReference type="Proteomes" id="UP000561271">
    <property type="component" value="Unassembled WGS sequence"/>
</dbReference>
<organism evidence="2 4">
    <name type="scientific">Candidatus Hakubella thermalkaliphila</name>
    <dbReference type="NCBI Taxonomy" id="2754717"/>
    <lineage>
        <taxon>Bacteria</taxon>
        <taxon>Bacillati</taxon>
        <taxon>Actinomycetota</taxon>
        <taxon>Actinomycetota incertae sedis</taxon>
        <taxon>Candidatus Hakubellales</taxon>
        <taxon>Candidatus Hakubellaceae</taxon>
        <taxon>Candidatus Hakubella</taxon>
    </lineage>
</organism>
<keyword evidence="6" id="KW-1185">Reference proteome</keyword>
<evidence type="ECO:0000313" key="2">
    <source>
        <dbReference type="EMBL" id="GFP37313.1"/>
    </source>
</evidence>
<dbReference type="AlphaFoldDB" id="A0A6V8PYN3"/>
<dbReference type="Proteomes" id="UP000588083">
    <property type="component" value="Unassembled WGS sequence"/>
</dbReference>
<comment type="caution">
    <text evidence="2">The sequence shown here is derived from an EMBL/GenBank/DDBJ whole genome shotgun (WGS) entry which is preliminary data.</text>
</comment>
<dbReference type="EMBL" id="BLSD01000010">
    <property type="protein sequence ID" value="GFP38647.1"/>
    <property type="molecule type" value="Genomic_DNA"/>
</dbReference>
<evidence type="ECO:0000313" key="3">
    <source>
        <dbReference type="EMBL" id="GFP38647.1"/>
    </source>
</evidence>
<evidence type="ECO:0000313" key="6">
    <source>
        <dbReference type="Proteomes" id="UP000588083"/>
    </source>
</evidence>
<dbReference type="Proteomes" id="UP000569018">
    <property type="component" value="Unassembled WGS sequence"/>
</dbReference>
<dbReference type="EMBL" id="BLRZ01000020">
    <property type="protein sequence ID" value="GFP29697.1"/>
    <property type="molecule type" value="Genomic_DNA"/>
</dbReference>
<accession>A0A6V8PYN3</accession>
<dbReference type="EMBL" id="BLSC01000072">
    <property type="protein sequence ID" value="GFP37313.1"/>
    <property type="molecule type" value="Genomic_DNA"/>
</dbReference>
<dbReference type="RefSeq" id="WP_176231561.1">
    <property type="nucleotide sequence ID" value="NZ_BLRZ01000020.1"/>
</dbReference>
<sequence length="65" mass="7274">MARILVKTKEPKEVQDLRKHGKIIFLSSLVDVVGIETTEAEVEKIKGLVGEDRVRESARGTVQKD</sequence>
<evidence type="ECO:0000313" key="5">
    <source>
        <dbReference type="Proteomes" id="UP000569018"/>
    </source>
</evidence>